<evidence type="ECO:0000313" key="1">
    <source>
        <dbReference type="EMBL" id="QDU34977.1"/>
    </source>
</evidence>
<organism evidence="1 2">
    <name type="scientific">Poriferisphaera corsica</name>
    <dbReference type="NCBI Taxonomy" id="2528020"/>
    <lineage>
        <taxon>Bacteria</taxon>
        <taxon>Pseudomonadati</taxon>
        <taxon>Planctomycetota</taxon>
        <taxon>Phycisphaerae</taxon>
        <taxon>Phycisphaerales</taxon>
        <taxon>Phycisphaeraceae</taxon>
        <taxon>Poriferisphaera</taxon>
    </lineage>
</organism>
<reference evidence="1 2" key="1">
    <citation type="submission" date="2019-02" db="EMBL/GenBank/DDBJ databases">
        <title>Deep-cultivation of Planctomycetes and their phenomic and genomic characterization uncovers novel biology.</title>
        <authorList>
            <person name="Wiegand S."/>
            <person name="Jogler M."/>
            <person name="Boedeker C."/>
            <person name="Pinto D."/>
            <person name="Vollmers J."/>
            <person name="Rivas-Marin E."/>
            <person name="Kohn T."/>
            <person name="Peeters S.H."/>
            <person name="Heuer A."/>
            <person name="Rast P."/>
            <person name="Oberbeckmann S."/>
            <person name="Bunk B."/>
            <person name="Jeske O."/>
            <person name="Meyerdierks A."/>
            <person name="Storesund J.E."/>
            <person name="Kallscheuer N."/>
            <person name="Luecker S."/>
            <person name="Lage O.M."/>
            <person name="Pohl T."/>
            <person name="Merkel B.J."/>
            <person name="Hornburger P."/>
            <person name="Mueller R.-W."/>
            <person name="Bruemmer F."/>
            <person name="Labrenz M."/>
            <person name="Spormann A.M."/>
            <person name="Op den Camp H."/>
            <person name="Overmann J."/>
            <person name="Amann R."/>
            <person name="Jetten M.S.M."/>
            <person name="Mascher T."/>
            <person name="Medema M.H."/>
            <person name="Devos D.P."/>
            <person name="Kaster A.-K."/>
            <person name="Ovreas L."/>
            <person name="Rohde M."/>
            <person name="Galperin M.Y."/>
            <person name="Jogler C."/>
        </authorList>
    </citation>
    <scope>NUCLEOTIDE SEQUENCE [LARGE SCALE GENOMIC DNA]</scope>
    <source>
        <strain evidence="1 2">KS4</strain>
    </source>
</reference>
<sequence>MSTQHIKDIDLIHNEIHLFEKQMHHFLGNKSLKSVFETGSKPLLCIKIASLSSSFINDHIDKI</sequence>
<dbReference type="Proteomes" id="UP000317369">
    <property type="component" value="Chromosome"/>
</dbReference>
<dbReference type="AlphaFoldDB" id="A0A517YXP7"/>
<name>A0A517YXP7_9BACT</name>
<proteinExistence type="predicted"/>
<dbReference type="EMBL" id="CP036425">
    <property type="protein sequence ID" value="QDU34977.1"/>
    <property type="molecule type" value="Genomic_DNA"/>
</dbReference>
<gene>
    <name evidence="1" type="ORF">KS4_30540</name>
</gene>
<protein>
    <submittedName>
        <fullName evidence="1">Uncharacterized protein</fullName>
    </submittedName>
</protein>
<keyword evidence="2" id="KW-1185">Reference proteome</keyword>
<dbReference type="KEGG" id="pcor:KS4_30540"/>
<accession>A0A517YXP7</accession>
<evidence type="ECO:0000313" key="2">
    <source>
        <dbReference type="Proteomes" id="UP000317369"/>
    </source>
</evidence>